<evidence type="ECO:0008006" key="3">
    <source>
        <dbReference type="Google" id="ProtNLM"/>
    </source>
</evidence>
<dbReference type="GO" id="GO:0005634">
    <property type="term" value="C:nucleus"/>
    <property type="evidence" value="ECO:0007669"/>
    <property type="project" value="TreeGrafter"/>
</dbReference>
<keyword evidence="2" id="KW-1185">Reference proteome</keyword>
<dbReference type="AlphaFoldDB" id="A0A4C2E1X9"/>
<organism evidence="1 2">
    <name type="scientific">Zygosaccharomyces mellis</name>
    <dbReference type="NCBI Taxonomy" id="42258"/>
    <lineage>
        <taxon>Eukaryota</taxon>
        <taxon>Fungi</taxon>
        <taxon>Dikarya</taxon>
        <taxon>Ascomycota</taxon>
        <taxon>Saccharomycotina</taxon>
        <taxon>Saccharomycetes</taxon>
        <taxon>Saccharomycetales</taxon>
        <taxon>Saccharomycetaceae</taxon>
        <taxon>Zygosaccharomyces</taxon>
    </lineage>
</organism>
<dbReference type="InterPro" id="IPR019193">
    <property type="entry name" value="UBQ-conj_enz_E2-bd_prot"/>
</dbReference>
<dbReference type="GO" id="GO:0051865">
    <property type="term" value="P:protein autoubiquitination"/>
    <property type="evidence" value="ECO:0007669"/>
    <property type="project" value="TreeGrafter"/>
</dbReference>
<accession>A0A4C2E1X9</accession>
<dbReference type="PANTHER" id="PTHR31531:SF2">
    <property type="entry name" value="E3 UBIQUITIN-PROTEIN LIGASE E3D"/>
    <property type="match status" value="1"/>
</dbReference>
<dbReference type="GO" id="GO:0043161">
    <property type="term" value="P:proteasome-mediated ubiquitin-dependent protein catabolic process"/>
    <property type="evidence" value="ECO:0007669"/>
    <property type="project" value="TreeGrafter"/>
</dbReference>
<dbReference type="GO" id="GO:0031624">
    <property type="term" value="F:ubiquitin conjugating enzyme binding"/>
    <property type="evidence" value="ECO:0007669"/>
    <property type="project" value="TreeGrafter"/>
</dbReference>
<dbReference type="Pfam" id="PF09814">
    <property type="entry name" value="HECT_2"/>
    <property type="match status" value="1"/>
</dbReference>
<evidence type="ECO:0000313" key="1">
    <source>
        <dbReference type="EMBL" id="GCE97356.1"/>
    </source>
</evidence>
<dbReference type="GO" id="GO:0005829">
    <property type="term" value="C:cytosol"/>
    <property type="evidence" value="ECO:0007669"/>
    <property type="project" value="TreeGrafter"/>
</dbReference>
<reference evidence="1 2" key="1">
    <citation type="submission" date="2019-01" db="EMBL/GenBank/DDBJ databases">
        <title>Draft Genome Sequencing of Zygosaccharomyces mellis Ca-7.</title>
        <authorList>
            <person name="Shiwa Y."/>
            <person name="Kanesaki Y."/>
            <person name="Ishige T."/>
            <person name="Mura K."/>
            <person name="Hori T."/>
            <person name="Tamura T."/>
        </authorList>
    </citation>
    <scope>NUCLEOTIDE SEQUENCE [LARGE SCALE GENOMIC DNA]</scope>
    <source>
        <strain evidence="1 2">Ca-7</strain>
    </source>
</reference>
<dbReference type="GO" id="GO:0000151">
    <property type="term" value="C:ubiquitin ligase complex"/>
    <property type="evidence" value="ECO:0007669"/>
    <property type="project" value="TreeGrafter"/>
</dbReference>
<dbReference type="GO" id="GO:0006513">
    <property type="term" value="P:protein monoubiquitination"/>
    <property type="evidence" value="ECO:0007669"/>
    <property type="project" value="TreeGrafter"/>
</dbReference>
<dbReference type="Proteomes" id="UP000301737">
    <property type="component" value="Unassembled WGS sequence"/>
</dbReference>
<protein>
    <recommendedName>
        <fullName evidence="3">Ubiquitin-conjugating enzyme E2C-binding protein</fullName>
    </recommendedName>
</protein>
<name>A0A4C2E1X9_9SACH</name>
<dbReference type="GO" id="GO:0061630">
    <property type="term" value="F:ubiquitin protein ligase activity"/>
    <property type="evidence" value="ECO:0007669"/>
    <property type="project" value="TreeGrafter"/>
</dbReference>
<sequence>MTNSIGFLVEYLPRIGTTSVVLEGIKEPSLKYSDSGRITVQDGRGQCLSITLPYNPGKLKSKRLVKFGDSERDEYLLTLKSEEVRMDKSQNDVLLMPQMRWNKRQLNSLKYFRLCCLKCNASIIDSGNCFKLNEMPSEFWMELMDYWHCHKPQDKASQFYSLQKNSLSPCLNEILIGDSFFQALGDTFWKRITILSDGFAICSNCKKILGRRTNDQMLRILKWNLRLKSSDEHRDDIFPAEFEIISILLNCNRANSTRYILLRSHDAQLYVWLFAIGIEVTLASGHILHNCFKIFYSNVIPSNIGFKANVEEEQVNKVPLDKFVDALETTNSILPSSKQKFGTWKISYFPAVVE</sequence>
<dbReference type="PANTHER" id="PTHR31531">
    <property type="entry name" value="E3 UBIQUITIN-PROTEIN LIGASE E3D FAMILY MEMBER"/>
    <property type="match status" value="1"/>
</dbReference>
<gene>
    <name evidence="1" type="ORF">ZYGM_004911</name>
</gene>
<evidence type="ECO:0000313" key="2">
    <source>
        <dbReference type="Proteomes" id="UP000301737"/>
    </source>
</evidence>
<proteinExistence type="predicted"/>
<dbReference type="EMBL" id="BIMX01000001">
    <property type="protein sequence ID" value="GCE97356.1"/>
    <property type="molecule type" value="Genomic_DNA"/>
</dbReference>
<dbReference type="GO" id="GO:0030332">
    <property type="term" value="F:cyclin binding"/>
    <property type="evidence" value="ECO:0007669"/>
    <property type="project" value="TreeGrafter"/>
</dbReference>
<comment type="caution">
    <text evidence="1">The sequence shown here is derived from an EMBL/GenBank/DDBJ whole genome shotgun (WGS) entry which is preliminary data.</text>
</comment>
<dbReference type="GO" id="GO:0000209">
    <property type="term" value="P:protein polyubiquitination"/>
    <property type="evidence" value="ECO:0007669"/>
    <property type="project" value="TreeGrafter"/>
</dbReference>
<dbReference type="OrthoDB" id="386949at2759"/>